<sequence>MAEAWAWVLYNVVGVPLFHQRRVAGQLALTSDVVIVTPEDMVYAETLLAAGPDVSAVRFSATRWPPPPGIDPGWTYRFRQAPSAAREAAWLAAAVAEADAEFGRRHPGVPAPPGGTLAPMAGGLLLGFVAPAAVAAAVVGPVPPPVGAAAAPPAAGVGAAVAAAAGPPAPNGPLPVVAPGPAAGVPIAPGAPPAVGAPPGPSWKDDGGAPLGENGEAPAGWSWVLAEDAGGLACGSVVQVGPIGGALLAARAGRRATVTLVGGASAMAFLLEDWRRGDFIDKWRGADARILARAPGTRLARSWLAVTEAAVEVADPSFILQPRSAGWCVAWLLREGGPIQHHESWKSRKRLSSSDWGVSEHHTLSTVLGDLAAHDEVNVTNLLGKQREQDAGQLKLPVEEVSAFMGGTGLSSRPSSMVRPALLGVVGKELERISQIKKNARKLREEAKAVEPLNGLSGAGAQGGSLPRAGATLAQQQCLARIADSVAQLGRPPGGLFGVAKKSGKQRLVVDARPANFWFGDPEGVHQATGAALAAIELPDGANLWTASADIADAFYNVELPDAWRPYFALPPLGSWRLGREAVPGQPHPQRLWPRLAVLPMGWSRALAICQRVSEAAADRAGLSVLSRIAGRRAGPSLGAGAHLVYVDNFAPLALDGGAADRLKGDMVTELRSEGLPVREEEPASLHAQVLGWVIDGALGAVAPSPRRAWGIILATRALLAMPKVSAQQVRQVVGHYAFLFLVRRPLLAVSSAVYRFVAKAGEAPRPWWPSVRRELVWAKGVAPLARADLRARWLGRVLCADASEWGRGVCEREMSGDVVERMGRIQERWRFRDPSARAPREQLIEPLEPLEARVYSEPPSRGHVSSAPSDIQEPIAPMDKGSPRVGPQETDFEPLEVHRISGGWVVISSGAWERE</sequence>
<name>A0ABN9YE23_9DINO</name>
<feature type="compositionally biased region" description="Pro residues" evidence="1">
    <location>
        <begin position="189"/>
        <end position="201"/>
    </location>
</feature>
<evidence type="ECO:0000313" key="3">
    <source>
        <dbReference type="Proteomes" id="UP001189429"/>
    </source>
</evidence>
<evidence type="ECO:0000313" key="2">
    <source>
        <dbReference type="EMBL" id="CAK0911066.1"/>
    </source>
</evidence>
<feature type="non-terminal residue" evidence="2">
    <location>
        <position position="916"/>
    </location>
</feature>
<reference evidence="2" key="1">
    <citation type="submission" date="2023-10" db="EMBL/GenBank/DDBJ databases">
        <authorList>
            <person name="Chen Y."/>
            <person name="Shah S."/>
            <person name="Dougan E. K."/>
            <person name="Thang M."/>
            <person name="Chan C."/>
        </authorList>
    </citation>
    <scope>NUCLEOTIDE SEQUENCE [LARGE SCALE GENOMIC DNA]</scope>
</reference>
<evidence type="ECO:0000256" key="1">
    <source>
        <dbReference type="SAM" id="MobiDB-lite"/>
    </source>
</evidence>
<keyword evidence="3" id="KW-1185">Reference proteome</keyword>
<accession>A0ABN9YE23</accession>
<dbReference type="EMBL" id="CAUYUJ010022512">
    <property type="protein sequence ID" value="CAK0911066.1"/>
    <property type="molecule type" value="Genomic_DNA"/>
</dbReference>
<feature type="region of interest" description="Disordered" evidence="1">
    <location>
        <begin position="189"/>
        <end position="209"/>
    </location>
</feature>
<evidence type="ECO:0008006" key="4">
    <source>
        <dbReference type="Google" id="ProtNLM"/>
    </source>
</evidence>
<dbReference type="Proteomes" id="UP001189429">
    <property type="component" value="Unassembled WGS sequence"/>
</dbReference>
<proteinExistence type="predicted"/>
<protein>
    <recommendedName>
        <fullName evidence="4">Reverse transcriptase domain-containing protein</fullName>
    </recommendedName>
</protein>
<dbReference type="SUPFAM" id="SSF56672">
    <property type="entry name" value="DNA/RNA polymerases"/>
    <property type="match status" value="1"/>
</dbReference>
<feature type="region of interest" description="Disordered" evidence="1">
    <location>
        <begin position="857"/>
        <end position="890"/>
    </location>
</feature>
<organism evidence="2 3">
    <name type="scientific">Prorocentrum cordatum</name>
    <dbReference type="NCBI Taxonomy" id="2364126"/>
    <lineage>
        <taxon>Eukaryota</taxon>
        <taxon>Sar</taxon>
        <taxon>Alveolata</taxon>
        <taxon>Dinophyceae</taxon>
        <taxon>Prorocentrales</taxon>
        <taxon>Prorocentraceae</taxon>
        <taxon>Prorocentrum</taxon>
    </lineage>
</organism>
<comment type="caution">
    <text evidence="2">The sequence shown here is derived from an EMBL/GenBank/DDBJ whole genome shotgun (WGS) entry which is preliminary data.</text>
</comment>
<gene>
    <name evidence="2" type="ORF">PCOR1329_LOCUS85058</name>
</gene>
<dbReference type="InterPro" id="IPR043502">
    <property type="entry name" value="DNA/RNA_pol_sf"/>
</dbReference>